<dbReference type="Gene3D" id="3.40.50.720">
    <property type="entry name" value="NAD(P)-binding Rossmann-like Domain"/>
    <property type="match status" value="1"/>
</dbReference>
<dbReference type="InterPro" id="IPR013149">
    <property type="entry name" value="ADH-like_C"/>
</dbReference>
<dbReference type="PATRIC" id="fig|1423801.4.peg.715"/>
<dbReference type="Proteomes" id="UP000051166">
    <property type="component" value="Unassembled WGS sequence"/>
</dbReference>
<comment type="caution">
    <text evidence="4">The sequence shown here is derived from an EMBL/GenBank/DDBJ whole genome shotgun (WGS) entry which is preliminary data.</text>
</comment>
<evidence type="ECO:0000313" key="4">
    <source>
        <dbReference type="EMBL" id="KRL98891.1"/>
    </source>
</evidence>
<keyword evidence="5" id="KW-1185">Reference proteome</keyword>
<name>A0A0R1VAJ2_9LACO</name>
<proteinExistence type="predicted"/>
<protein>
    <submittedName>
        <fullName evidence="4">Oxidoreductase</fullName>
    </submittedName>
</protein>
<evidence type="ECO:0000313" key="5">
    <source>
        <dbReference type="Proteomes" id="UP000051166"/>
    </source>
</evidence>
<dbReference type="PANTHER" id="PTHR48106">
    <property type="entry name" value="QUINONE OXIDOREDUCTASE PIG3-RELATED"/>
    <property type="match status" value="1"/>
</dbReference>
<dbReference type="GO" id="GO:0003960">
    <property type="term" value="F:quinone reductase (NADPH) activity"/>
    <property type="evidence" value="ECO:0007669"/>
    <property type="project" value="TreeGrafter"/>
</dbReference>
<dbReference type="InterPro" id="IPR036291">
    <property type="entry name" value="NAD(P)-bd_dom_sf"/>
</dbReference>
<organism evidence="4 5">
    <name type="scientific">Liquorilactobacillus satsumensis DSM 16230 = JCM 12392</name>
    <dbReference type="NCBI Taxonomy" id="1423801"/>
    <lineage>
        <taxon>Bacteria</taxon>
        <taxon>Bacillati</taxon>
        <taxon>Bacillota</taxon>
        <taxon>Bacilli</taxon>
        <taxon>Lactobacillales</taxon>
        <taxon>Lactobacillaceae</taxon>
        <taxon>Liquorilactobacillus</taxon>
    </lineage>
</organism>
<gene>
    <name evidence="4" type="ORF">FD50_GL000705</name>
</gene>
<dbReference type="RefSeq" id="WP_056960802.1">
    <property type="nucleotide sequence ID" value="NZ_AZFQ01000036.1"/>
</dbReference>
<dbReference type="Gene3D" id="3.90.180.10">
    <property type="entry name" value="Medium-chain alcohol dehydrogenases, catalytic domain"/>
    <property type="match status" value="1"/>
</dbReference>
<reference evidence="4 5" key="1">
    <citation type="journal article" date="2015" name="Genome Announc.">
        <title>Expanding the biotechnology potential of lactobacilli through comparative genomics of 213 strains and associated genera.</title>
        <authorList>
            <person name="Sun Z."/>
            <person name="Harris H.M."/>
            <person name="McCann A."/>
            <person name="Guo C."/>
            <person name="Argimon S."/>
            <person name="Zhang W."/>
            <person name="Yang X."/>
            <person name="Jeffery I.B."/>
            <person name="Cooney J.C."/>
            <person name="Kagawa T.F."/>
            <person name="Liu W."/>
            <person name="Song Y."/>
            <person name="Salvetti E."/>
            <person name="Wrobel A."/>
            <person name="Rasinkangas P."/>
            <person name="Parkhill J."/>
            <person name="Rea M.C."/>
            <person name="O'Sullivan O."/>
            <person name="Ritari J."/>
            <person name="Douillard F.P."/>
            <person name="Paul Ross R."/>
            <person name="Yang R."/>
            <person name="Briner A.E."/>
            <person name="Felis G.E."/>
            <person name="de Vos W.M."/>
            <person name="Barrangou R."/>
            <person name="Klaenhammer T.R."/>
            <person name="Caufield P.W."/>
            <person name="Cui Y."/>
            <person name="Zhang H."/>
            <person name="O'Toole P.W."/>
        </authorList>
    </citation>
    <scope>NUCLEOTIDE SEQUENCE [LARGE SCALE GENOMIC DNA]</scope>
    <source>
        <strain evidence="4 5">DSM 16230</strain>
    </source>
</reference>
<dbReference type="InterPro" id="IPR011032">
    <property type="entry name" value="GroES-like_sf"/>
</dbReference>
<dbReference type="SMART" id="SM00829">
    <property type="entry name" value="PKS_ER"/>
    <property type="match status" value="1"/>
</dbReference>
<dbReference type="OrthoDB" id="9792162at2"/>
<dbReference type="STRING" id="1423801.FD50_GL000705"/>
<keyword evidence="1" id="KW-0521">NADP</keyword>
<sequence>MKALYFDHFGDNSVLQYGDLPVPQITADEVLVKMKYIGLNFADIYRRKGNYHLEPHLPYINGYEGLGTIVKLGENVTELKCGERILFVDVPLANAELVAVPLTHVIKVPPEIDDKLAAAIGLQGLTADFLAHDLAQSQPGERAFIQGISGGVGQILLQMLTADGIQVSGVTSTRKKQELAFKQGASHVYLRTDQWAEQLCDTFATVFDGVGSTLKQSLALAKHKGQVVFFGMAGGNPTKVDPLALLEHSKSILTGDLWDYLSSRSERQSRFERLASYFISQKIVINEPQCFPLSEGQKAYAFLESGSSNGKILMECR</sequence>
<feature type="domain" description="Enoyl reductase (ER)" evidence="3">
    <location>
        <begin position="10"/>
        <end position="314"/>
    </location>
</feature>
<dbReference type="GO" id="GO:0005829">
    <property type="term" value="C:cytosol"/>
    <property type="evidence" value="ECO:0007669"/>
    <property type="project" value="TreeGrafter"/>
</dbReference>
<dbReference type="Pfam" id="PF00107">
    <property type="entry name" value="ADH_zinc_N"/>
    <property type="match status" value="1"/>
</dbReference>
<dbReference type="AlphaFoldDB" id="A0A0R1VAJ2"/>
<evidence type="ECO:0000256" key="1">
    <source>
        <dbReference type="ARBA" id="ARBA00022857"/>
    </source>
</evidence>
<dbReference type="SUPFAM" id="SSF51735">
    <property type="entry name" value="NAD(P)-binding Rossmann-fold domains"/>
    <property type="match status" value="1"/>
</dbReference>
<dbReference type="GeneID" id="98308127"/>
<dbReference type="GO" id="GO:0035925">
    <property type="term" value="F:mRNA 3'-UTR AU-rich region binding"/>
    <property type="evidence" value="ECO:0007669"/>
    <property type="project" value="TreeGrafter"/>
</dbReference>
<dbReference type="SUPFAM" id="SSF50129">
    <property type="entry name" value="GroES-like"/>
    <property type="match status" value="1"/>
</dbReference>
<dbReference type="PANTHER" id="PTHR48106:SF13">
    <property type="entry name" value="QUINONE OXIDOREDUCTASE-RELATED"/>
    <property type="match status" value="1"/>
</dbReference>
<keyword evidence="2" id="KW-0560">Oxidoreductase</keyword>
<evidence type="ECO:0000259" key="3">
    <source>
        <dbReference type="SMART" id="SM00829"/>
    </source>
</evidence>
<dbReference type="EMBL" id="AZFQ01000036">
    <property type="protein sequence ID" value="KRL98891.1"/>
    <property type="molecule type" value="Genomic_DNA"/>
</dbReference>
<evidence type="ECO:0000256" key="2">
    <source>
        <dbReference type="ARBA" id="ARBA00023002"/>
    </source>
</evidence>
<dbReference type="InterPro" id="IPR020843">
    <property type="entry name" value="ER"/>
</dbReference>
<accession>A0A0R1VAJ2</accession>
<dbReference type="GO" id="GO:0070402">
    <property type="term" value="F:NADPH binding"/>
    <property type="evidence" value="ECO:0007669"/>
    <property type="project" value="TreeGrafter"/>
</dbReference>
<dbReference type="Pfam" id="PF08240">
    <property type="entry name" value="ADH_N"/>
    <property type="match status" value="1"/>
</dbReference>
<dbReference type="InterPro" id="IPR013154">
    <property type="entry name" value="ADH-like_N"/>
</dbReference>